<keyword evidence="4 7" id="KW-0949">S-adenosyl-L-methionine</keyword>
<reference evidence="10" key="1">
    <citation type="journal article" date="2020" name="ISME J.">
        <title>Gammaproteobacteria mediating utilization of methyl-, sulfur- and petroleum organic compounds in deep ocean hydrothermal plumes.</title>
        <authorList>
            <person name="Zhou Z."/>
            <person name="Liu Y."/>
            <person name="Pan J."/>
            <person name="Cron B.R."/>
            <person name="Toner B.M."/>
            <person name="Anantharaman K."/>
            <person name="Breier J.A."/>
            <person name="Dick G.J."/>
            <person name="Li M."/>
        </authorList>
    </citation>
    <scope>NUCLEOTIDE SEQUENCE</scope>
    <source>
        <strain evidence="10">SZUA-1501</strain>
    </source>
</reference>
<feature type="domain" description="tRNA/rRNA methyltransferase SpoU type" evidence="8">
    <location>
        <begin position="36"/>
        <end position="176"/>
    </location>
</feature>
<name>A0A9D0YNS6_AQUAO</name>
<keyword evidence="3 7" id="KW-0808">Transferase</keyword>
<gene>
    <name evidence="7" type="primary">trmH</name>
    <name evidence="10" type="ORF">EYH37_01150</name>
</gene>
<dbReference type="EC" id="2.1.1.34" evidence="7"/>
<comment type="caution">
    <text evidence="10">The sequence shown here is derived from an EMBL/GenBank/DDBJ whole genome shotgun (WGS) entry which is preliminary data.</text>
</comment>
<evidence type="ECO:0000256" key="5">
    <source>
        <dbReference type="ARBA" id="ARBA00022694"/>
    </source>
</evidence>
<evidence type="ECO:0000259" key="9">
    <source>
        <dbReference type="Pfam" id="PF12105"/>
    </source>
</evidence>
<dbReference type="Proteomes" id="UP000606463">
    <property type="component" value="Unassembled WGS sequence"/>
</dbReference>
<dbReference type="GO" id="GO:0002938">
    <property type="term" value="P:tRNA guanine ribose methylation"/>
    <property type="evidence" value="ECO:0007669"/>
    <property type="project" value="UniProtKB-UniRule"/>
</dbReference>
<dbReference type="SUPFAM" id="SSF75217">
    <property type="entry name" value="alpha/beta knot"/>
    <property type="match status" value="1"/>
</dbReference>
<organism evidence="10 11">
    <name type="scientific">Aquifex aeolicus</name>
    <dbReference type="NCBI Taxonomy" id="63363"/>
    <lineage>
        <taxon>Bacteria</taxon>
        <taxon>Pseudomonadati</taxon>
        <taxon>Aquificota</taxon>
        <taxon>Aquificia</taxon>
        <taxon>Aquificales</taxon>
        <taxon>Aquificaceae</taxon>
        <taxon>Aquifex</taxon>
    </lineage>
</organism>
<sequence>MEIEEVLERLKGGEYLVEPQRLRRLVEVLLKRQKDLVVFSENVKNEHNFSAIIRTCDAVGVLNLYYTYDGNKTKIYNEHITMGSHKWVFLHRVEDAVSTLEGFKKRGFQVVATKISPNSVCFREIDYTKPTVVVVGNELKGVSEEVSQIADVNMIIPMYGMAQSLNVSVATAVILYEAQRQRSQKGMYDKPQLTVEEIKEILKKWAYEGVIEERKRV</sequence>
<keyword evidence="5 7" id="KW-0819">tRNA processing</keyword>
<dbReference type="AlphaFoldDB" id="A0A9D0YNS6"/>
<evidence type="ECO:0000313" key="11">
    <source>
        <dbReference type="Proteomes" id="UP000606463"/>
    </source>
</evidence>
<dbReference type="Pfam" id="PF00588">
    <property type="entry name" value="SpoU_methylase"/>
    <property type="match status" value="1"/>
</dbReference>
<dbReference type="InterPro" id="IPR029026">
    <property type="entry name" value="tRNA_m1G_MTases_N"/>
</dbReference>
<dbReference type="Gene3D" id="3.40.1280.10">
    <property type="match status" value="1"/>
</dbReference>
<accession>A0A9D0YNS6</accession>
<dbReference type="PANTHER" id="PTHR43453:SF1">
    <property type="entry name" value="TRNA_RRNA METHYLTRANSFERASE SPOU TYPE DOMAIN-CONTAINING PROTEIN"/>
    <property type="match status" value="1"/>
</dbReference>
<dbReference type="EMBL" id="DQVE01000012">
    <property type="protein sequence ID" value="HIP97962.1"/>
    <property type="molecule type" value="Genomic_DNA"/>
</dbReference>
<evidence type="ECO:0000256" key="6">
    <source>
        <dbReference type="ARBA" id="ARBA00022884"/>
    </source>
</evidence>
<keyword evidence="1 7" id="KW-0820">tRNA-binding</keyword>
<evidence type="ECO:0000256" key="7">
    <source>
        <dbReference type="HAMAP-Rule" id="MF_02060"/>
    </source>
</evidence>
<evidence type="ECO:0000256" key="2">
    <source>
        <dbReference type="ARBA" id="ARBA00022603"/>
    </source>
</evidence>
<comment type="function">
    <text evidence="7">Catalyzes the 2'-O methylation of guanosine at position 18 in tRNA.</text>
</comment>
<dbReference type="InterPro" id="IPR001537">
    <property type="entry name" value="SpoU_MeTrfase"/>
</dbReference>
<dbReference type="HAMAP" id="MF_02060">
    <property type="entry name" value="tRNA_methyltr_TrmH"/>
    <property type="match status" value="1"/>
</dbReference>
<proteinExistence type="inferred from homology"/>
<keyword evidence="2 7" id="KW-0489">Methyltransferase</keyword>
<evidence type="ECO:0000259" key="8">
    <source>
        <dbReference type="Pfam" id="PF00588"/>
    </source>
</evidence>
<dbReference type="CDD" id="cd18092">
    <property type="entry name" value="SpoU-like_TrmH"/>
    <property type="match status" value="1"/>
</dbReference>
<dbReference type="InterPro" id="IPR022724">
    <property type="entry name" value="rRNA_MeTrfase_SpoU_C"/>
</dbReference>
<feature type="binding site" evidence="7">
    <location>
        <position position="156"/>
    </location>
    <ligand>
        <name>S-adenosyl-L-methionine</name>
        <dbReference type="ChEBI" id="CHEBI:59789"/>
    </ligand>
</feature>
<dbReference type="Pfam" id="PF12105">
    <property type="entry name" value="SpoU_methylas_C"/>
    <property type="match status" value="1"/>
</dbReference>
<evidence type="ECO:0000256" key="1">
    <source>
        <dbReference type="ARBA" id="ARBA00022555"/>
    </source>
</evidence>
<protein>
    <recommendedName>
        <fullName evidence="7">tRNA (guanosine(18)-2'-O)-methyltransferase</fullName>
        <ecNumber evidence="7">2.1.1.34</ecNumber>
    </recommendedName>
    <alternativeName>
        <fullName evidence="7">tRNA [Gm18] methyltransferase</fullName>
    </alternativeName>
</protein>
<keyword evidence="6 7" id="KW-0694">RNA-binding</keyword>
<dbReference type="GO" id="GO:0141100">
    <property type="term" value="F:tRNA (guanine(18)-2'-O)-methyltransferase activity"/>
    <property type="evidence" value="ECO:0007669"/>
    <property type="project" value="UniProtKB-UniRule"/>
</dbReference>
<comment type="similarity">
    <text evidence="7">Belongs to the class IV-like SAM-binding methyltransferase superfamily. RNA methyltransferase TrmH family.</text>
</comment>
<evidence type="ECO:0000256" key="3">
    <source>
        <dbReference type="ARBA" id="ARBA00022679"/>
    </source>
</evidence>
<feature type="binding site" evidence="7">
    <location>
        <position position="113"/>
    </location>
    <ligand>
        <name>S-adenosyl-L-methionine</name>
        <dbReference type="ChEBI" id="CHEBI:59789"/>
    </ligand>
</feature>
<comment type="catalytic activity">
    <reaction evidence="7">
        <text>guanosine(18) in tRNA + S-adenosyl-L-methionine = 2'-O-methylguanosine(18) in tRNA + S-adenosyl-L-homocysteine + H(+)</text>
        <dbReference type="Rhea" id="RHEA:20077"/>
        <dbReference type="Rhea" id="RHEA-COMP:10190"/>
        <dbReference type="Rhea" id="RHEA-COMP:10192"/>
        <dbReference type="ChEBI" id="CHEBI:15378"/>
        <dbReference type="ChEBI" id="CHEBI:57856"/>
        <dbReference type="ChEBI" id="CHEBI:59789"/>
        <dbReference type="ChEBI" id="CHEBI:74269"/>
        <dbReference type="ChEBI" id="CHEBI:74445"/>
        <dbReference type="EC" id="2.1.1.34"/>
    </reaction>
</comment>
<comment type="caution">
    <text evidence="7">Lacks conserved residue(s) required for the propagation of feature annotation.</text>
</comment>
<evidence type="ECO:0000256" key="4">
    <source>
        <dbReference type="ARBA" id="ARBA00022691"/>
    </source>
</evidence>
<evidence type="ECO:0000313" key="10">
    <source>
        <dbReference type="EMBL" id="HIP97962.1"/>
    </source>
</evidence>
<dbReference type="InterPro" id="IPR029028">
    <property type="entry name" value="Alpha/beta_knot_MTases"/>
</dbReference>
<dbReference type="GO" id="GO:0000049">
    <property type="term" value="F:tRNA binding"/>
    <property type="evidence" value="ECO:0007669"/>
    <property type="project" value="UniProtKB-UniRule"/>
</dbReference>
<dbReference type="PANTHER" id="PTHR43453">
    <property type="entry name" value="RRNA METHYLASE-LIKE"/>
    <property type="match status" value="1"/>
</dbReference>
<feature type="binding site" evidence="7">
    <location>
        <position position="165"/>
    </location>
    <ligand>
        <name>S-adenosyl-L-methionine</name>
        <dbReference type="ChEBI" id="CHEBI:59789"/>
    </ligand>
</feature>
<dbReference type="InterPro" id="IPR033671">
    <property type="entry name" value="TrmH"/>
</dbReference>
<feature type="domain" description="RNA methyltransferase SpoU/TrmH type C-terminal" evidence="9">
    <location>
        <begin position="180"/>
        <end position="207"/>
    </location>
</feature>